<dbReference type="EC" id="2.4.2.8" evidence="5"/>
<comment type="similarity">
    <text evidence="4">Belongs to the purine/pyrimidine phosphoribosyltransferase family.</text>
</comment>
<sequence length="584" mass="66545">MFCCRPMRTKNFILLLVCVITGVIVVILSNSREATLEGFVYQTHKQLDSLKNFKDNIRDAFEQKFTAEQSVLESLGFVPNPRLYPKDVWTNITTPPIVTGAFSGQFKVASGFIKNVHHYLPDRFIILYDLGFSTYQLDELSKSCNSSNSLSTRCMIQPFDYSSYPSHVSRLRNHAYRPLIIQEVLNAVGSIIWLDVDTRLAKENIDEFLTECERSGGLMAWVRDTMPTSALTHPNMFEVMFPWIQCALTDDCISPIGAQATGCRFDKIPKFRYSNCHRYDASALNIVLGKAFSFNSSLYMYRETFFRKQGEDWEYDDDNDSPEEDEEGLVVSGVEDNRKDPRRKNDQEKPKREQSFNMGKCVNIPDNFAGYPLDSFCVPKHYEDDLDRIMLPYGLIRDRVERLASDIFEDLGGQPLTAICVLTGGFKFFTELMNCFTRLNASADSSVPLDFNFIHLKSYKDEKSTGNVEIQGFDVFERVRGRNVLVVEDIVDTGLTMKSLLKQLEAAQPKTIKVVSLLVKRAKFSSGYRPDYIGFEIPDCFVVGYALDYNEHFRDLNHLAVINLNGRKKYASHARDDGGKGEAA</sequence>
<keyword evidence="6" id="KW-0963">Cytoplasm</keyword>
<reference evidence="16" key="1">
    <citation type="submission" date="2020-11" db="EMBL/GenBank/DDBJ databases">
        <authorList>
            <person name="Tran Van P."/>
        </authorList>
    </citation>
    <scope>NUCLEOTIDE SEQUENCE</scope>
</reference>
<dbReference type="InterPro" id="IPR050408">
    <property type="entry name" value="HGPRT"/>
</dbReference>
<evidence type="ECO:0000313" key="16">
    <source>
        <dbReference type="EMBL" id="CAD7226655.1"/>
    </source>
</evidence>
<dbReference type="EMBL" id="OB660884">
    <property type="protein sequence ID" value="CAD7226655.1"/>
    <property type="molecule type" value="Genomic_DNA"/>
</dbReference>
<organism evidence="16">
    <name type="scientific">Cyprideis torosa</name>
    <dbReference type="NCBI Taxonomy" id="163714"/>
    <lineage>
        <taxon>Eukaryota</taxon>
        <taxon>Metazoa</taxon>
        <taxon>Ecdysozoa</taxon>
        <taxon>Arthropoda</taxon>
        <taxon>Crustacea</taxon>
        <taxon>Oligostraca</taxon>
        <taxon>Ostracoda</taxon>
        <taxon>Podocopa</taxon>
        <taxon>Podocopida</taxon>
        <taxon>Cytherocopina</taxon>
        <taxon>Cytheroidea</taxon>
        <taxon>Cytherideidae</taxon>
        <taxon>Cyprideis</taxon>
    </lineage>
</organism>
<evidence type="ECO:0000256" key="14">
    <source>
        <dbReference type="SAM" id="Phobius"/>
    </source>
</evidence>
<protein>
    <recommendedName>
        <fullName evidence="5">hypoxanthine phosphoribosyltransferase</fullName>
        <ecNumber evidence="5">2.4.2.8</ecNumber>
    </recommendedName>
</protein>
<dbReference type="CDD" id="cd06223">
    <property type="entry name" value="PRTases_typeI"/>
    <property type="match status" value="1"/>
</dbReference>
<evidence type="ECO:0000256" key="10">
    <source>
        <dbReference type="ARBA" id="ARBA00022726"/>
    </source>
</evidence>
<dbReference type="GO" id="GO:0004422">
    <property type="term" value="F:hypoxanthine phosphoribosyltransferase activity"/>
    <property type="evidence" value="ECO:0007669"/>
    <property type="project" value="InterPro"/>
</dbReference>
<keyword evidence="11" id="KW-0547">Nucleotide-binding</keyword>
<dbReference type="OrthoDB" id="9449045at2759"/>
<evidence type="ECO:0000256" key="8">
    <source>
        <dbReference type="ARBA" id="ARBA00022679"/>
    </source>
</evidence>
<dbReference type="FunFam" id="3.40.50.2020:FF:000053">
    <property type="entry name" value="Hypoxanthine phosphoribosyltransferase"/>
    <property type="match status" value="1"/>
</dbReference>
<feature type="compositionally biased region" description="Acidic residues" evidence="13">
    <location>
        <begin position="312"/>
        <end position="328"/>
    </location>
</feature>
<gene>
    <name evidence="16" type="ORF">CTOB1V02_LOCUS4571</name>
</gene>
<keyword evidence="14" id="KW-0472">Membrane</keyword>
<dbReference type="GO" id="GO:0046100">
    <property type="term" value="P:hypoxanthine metabolic process"/>
    <property type="evidence" value="ECO:0007669"/>
    <property type="project" value="TreeGrafter"/>
</dbReference>
<feature type="compositionally biased region" description="Basic and acidic residues" evidence="13">
    <location>
        <begin position="335"/>
        <end position="354"/>
    </location>
</feature>
<dbReference type="GO" id="GO:0000287">
    <property type="term" value="F:magnesium ion binding"/>
    <property type="evidence" value="ECO:0007669"/>
    <property type="project" value="TreeGrafter"/>
</dbReference>
<name>A0A7R8WC63_9CRUS</name>
<evidence type="ECO:0000256" key="4">
    <source>
        <dbReference type="ARBA" id="ARBA00008391"/>
    </source>
</evidence>
<dbReference type="GO" id="GO:0000166">
    <property type="term" value="F:nucleotide binding"/>
    <property type="evidence" value="ECO:0007669"/>
    <property type="project" value="UniProtKB-KW"/>
</dbReference>
<evidence type="ECO:0000256" key="11">
    <source>
        <dbReference type="ARBA" id="ARBA00022741"/>
    </source>
</evidence>
<dbReference type="InterPro" id="IPR005904">
    <property type="entry name" value="Hxn_phspho_trans"/>
</dbReference>
<comment type="cofactor">
    <cofactor evidence="1">
        <name>Mg(2+)</name>
        <dbReference type="ChEBI" id="CHEBI:18420"/>
    </cofactor>
</comment>
<feature type="region of interest" description="Disordered" evidence="13">
    <location>
        <begin position="312"/>
        <end position="356"/>
    </location>
</feature>
<keyword evidence="10" id="KW-0660">Purine salvage</keyword>
<dbReference type="Gene3D" id="3.40.50.2020">
    <property type="match status" value="1"/>
</dbReference>
<dbReference type="InterPro" id="IPR000836">
    <property type="entry name" value="PRTase_dom"/>
</dbReference>
<dbReference type="Pfam" id="PF00156">
    <property type="entry name" value="Pribosyltran"/>
    <property type="match status" value="1"/>
</dbReference>
<keyword evidence="14" id="KW-1133">Transmembrane helix</keyword>
<evidence type="ECO:0000256" key="2">
    <source>
        <dbReference type="ARBA" id="ARBA00004496"/>
    </source>
</evidence>
<evidence type="ECO:0000256" key="7">
    <source>
        <dbReference type="ARBA" id="ARBA00022676"/>
    </source>
</evidence>
<comment type="subcellular location">
    <subcellularLocation>
        <location evidence="2">Cytoplasm</location>
    </subcellularLocation>
</comment>
<keyword evidence="7" id="KW-0328">Glycosyltransferase</keyword>
<dbReference type="GO" id="GO:0005829">
    <property type="term" value="C:cytosol"/>
    <property type="evidence" value="ECO:0007669"/>
    <property type="project" value="TreeGrafter"/>
</dbReference>
<evidence type="ECO:0000259" key="15">
    <source>
        <dbReference type="Pfam" id="PF00156"/>
    </source>
</evidence>
<evidence type="ECO:0000256" key="5">
    <source>
        <dbReference type="ARBA" id="ARBA00011895"/>
    </source>
</evidence>
<evidence type="ECO:0000256" key="1">
    <source>
        <dbReference type="ARBA" id="ARBA00001946"/>
    </source>
</evidence>
<evidence type="ECO:0000256" key="9">
    <source>
        <dbReference type="ARBA" id="ARBA00022723"/>
    </source>
</evidence>
<evidence type="ECO:0000256" key="6">
    <source>
        <dbReference type="ARBA" id="ARBA00022490"/>
    </source>
</evidence>
<dbReference type="Pfam" id="PF07801">
    <property type="entry name" value="DUF1647"/>
    <property type="match status" value="1"/>
</dbReference>
<evidence type="ECO:0000256" key="12">
    <source>
        <dbReference type="ARBA" id="ARBA00022842"/>
    </source>
</evidence>
<dbReference type="PANTHER" id="PTHR43340:SF1">
    <property type="entry name" value="HYPOXANTHINE PHOSPHORIBOSYLTRANSFERASE"/>
    <property type="match status" value="1"/>
</dbReference>
<dbReference type="GO" id="GO:0006178">
    <property type="term" value="P:guanine salvage"/>
    <property type="evidence" value="ECO:0007669"/>
    <property type="project" value="TreeGrafter"/>
</dbReference>
<comment type="pathway">
    <text evidence="3">Purine metabolism; IMP biosynthesis via salvage pathway; IMP from hypoxanthine: step 1/1.</text>
</comment>
<dbReference type="NCBIfam" id="TIGR01203">
    <property type="entry name" value="HGPRTase"/>
    <property type="match status" value="1"/>
</dbReference>
<proteinExistence type="inferred from homology"/>
<dbReference type="InterPro" id="IPR012444">
    <property type="entry name" value="DUF1647"/>
</dbReference>
<dbReference type="GO" id="GO:0032264">
    <property type="term" value="P:IMP salvage"/>
    <property type="evidence" value="ECO:0007669"/>
    <property type="project" value="TreeGrafter"/>
</dbReference>
<keyword evidence="9" id="KW-0479">Metal-binding</keyword>
<dbReference type="GO" id="GO:0006166">
    <property type="term" value="P:purine ribonucleoside salvage"/>
    <property type="evidence" value="ECO:0007669"/>
    <property type="project" value="UniProtKB-KW"/>
</dbReference>
<feature type="domain" description="Phosphoribosyltransferase" evidence="15">
    <location>
        <begin position="398"/>
        <end position="549"/>
    </location>
</feature>
<keyword evidence="8" id="KW-0808">Transferase</keyword>
<feature type="transmembrane region" description="Helical" evidence="14">
    <location>
        <begin position="12"/>
        <end position="29"/>
    </location>
</feature>
<dbReference type="Gene3D" id="3.90.550.10">
    <property type="entry name" value="Spore Coat Polysaccharide Biosynthesis Protein SpsA, Chain A"/>
    <property type="match status" value="1"/>
</dbReference>
<dbReference type="InterPro" id="IPR029044">
    <property type="entry name" value="Nucleotide-diphossugar_trans"/>
</dbReference>
<evidence type="ECO:0000256" key="3">
    <source>
        <dbReference type="ARBA" id="ARBA00004669"/>
    </source>
</evidence>
<keyword evidence="12" id="KW-0460">Magnesium</keyword>
<dbReference type="AlphaFoldDB" id="A0A7R8WC63"/>
<dbReference type="SUPFAM" id="SSF53271">
    <property type="entry name" value="PRTase-like"/>
    <property type="match status" value="1"/>
</dbReference>
<dbReference type="GO" id="GO:0032263">
    <property type="term" value="P:GMP salvage"/>
    <property type="evidence" value="ECO:0007669"/>
    <property type="project" value="TreeGrafter"/>
</dbReference>
<accession>A0A7R8WC63</accession>
<evidence type="ECO:0000256" key="13">
    <source>
        <dbReference type="SAM" id="MobiDB-lite"/>
    </source>
</evidence>
<dbReference type="PANTHER" id="PTHR43340">
    <property type="entry name" value="HYPOXANTHINE-GUANINE PHOSPHORIBOSYLTRANSFERASE"/>
    <property type="match status" value="1"/>
</dbReference>
<keyword evidence="14" id="KW-0812">Transmembrane</keyword>
<dbReference type="InterPro" id="IPR029057">
    <property type="entry name" value="PRTase-like"/>
</dbReference>